<feature type="region of interest" description="Disordered" evidence="9">
    <location>
        <begin position="355"/>
        <end position="388"/>
    </location>
</feature>
<dbReference type="Pfam" id="PF05625">
    <property type="entry name" value="PAXNEB"/>
    <property type="match status" value="1"/>
</dbReference>
<proteinExistence type="inferred from homology"/>
<dbReference type="GO" id="GO:0033588">
    <property type="term" value="C:elongator holoenzyme complex"/>
    <property type="evidence" value="ECO:0007669"/>
    <property type="project" value="InterPro"/>
</dbReference>
<dbReference type="InterPro" id="IPR008728">
    <property type="entry name" value="Elongator_complex_protein_4"/>
</dbReference>
<evidence type="ECO:0000313" key="10">
    <source>
        <dbReference type="EMBL" id="KAK4230025.1"/>
    </source>
</evidence>
<keyword evidence="11" id="KW-1185">Reference proteome</keyword>
<evidence type="ECO:0000256" key="7">
    <source>
        <dbReference type="ARBA" id="ARBA00022694"/>
    </source>
</evidence>
<organism evidence="10 11">
    <name type="scientific">Podospora fimiseda</name>
    <dbReference type="NCBI Taxonomy" id="252190"/>
    <lineage>
        <taxon>Eukaryota</taxon>
        <taxon>Fungi</taxon>
        <taxon>Dikarya</taxon>
        <taxon>Ascomycota</taxon>
        <taxon>Pezizomycotina</taxon>
        <taxon>Sordariomycetes</taxon>
        <taxon>Sordariomycetidae</taxon>
        <taxon>Sordariales</taxon>
        <taxon>Podosporaceae</taxon>
        <taxon>Podospora</taxon>
    </lineage>
</organism>
<keyword evidence="7" id="KW-0819">tRNA processing</keyword>
<dbReference type="CDD" id="cd19494">
    <property type="entry name" value="Elp4"/>
    <property type="match status" value="1"/>
</dbReference>
<dbReference type="InterPro" id="IPR027417">
    <property type="entry name" value="P-loop_NTPase"/>
</dbReference>
<evidence type="ECO:0000256" key="5">
    <source>
        <dbReference type="ARBA" id="ARBA00020265"/>
    </source>
</evidence>
<keyword evidence="6" id="KW-0963">Cytoplasm</keyword>
<keyword evidence="8" id="KW-0539">Nucleus</keyword>
<feature type="compositionally biased region" description="Basic and acidic residues" evidence="9">
    <location>
        <begin position="372"/>
        <end position="388"/>
    </location>
</feature>
<comment type="subcellular location">
    <subcellularLocation>
        <location evidence="2">Cytoplasm</location>
    </subcellularLocation>
    <subcellularLocation>
        <location evidence="1">Nucleus</location>
    </subcellularLocation>
</comment>
<dbReference type="GO" id="GO:0002098">
    <property type="term" value="P:tRNA wobble uridine modification"/>
    <property type="evidence" value="ECO:0007669"/>
    <property type="project" value="InterPro"/>
</dbReference>
<evidence type="ECO:0000313" key="11">
    <source>
        <dbReference type="Proteomes" id="UP001301958"/>
    </source>
</evidence>
<dbReference type="EMBL" id="MU865302">
    <property type="protein sequence ID" value="KAK4230025.1"/>
    <property type="molecule type" value="Genomic_DNA"/>
</dbReference>
<comment type="similarity">
    <text evidence="4">Belongs to the ELP4 family.</text>
</comment>
<comment type="caution">
    <text evidence="10">The sequence shown here is derived from an EMBL/GenBank/DDBJ whole genome shotgun (WGS) entry which is preliminary data.</text>
</comment>
<name>A0AAN7BUX2_9PEZI</name>
<feature type="compositionally biased region" description="Low complexity" evidence="9">
    <location>
        <begin position="115"/>
        <end position="126"/>
    </location>
</feature>
<protein>
    <recommendedName>
        <fullName evidence="5">Elongator complex protein 4</fullName>
    </recommendedName>
</protein>
<dbReference type="AlphaFoldDB" id="A0AAN7BUX2"/>
<comment type="pathway">
    <text evidence="3">tRNA modification; 5-methoxycarbonylmethyl-2-thiouridine-tRNA biosynthesis.</text>
</comment>
<accession>A0AAN7BUX2</accession>
<dbReference type="GO" id="GO:0008023">
    <property type="term" value="C:transcription elongation factor complex"/>
    <property type="evidence" value="ECO:0007669"/>
    <property type="project" value="TreeGrafter"/>
</dbReference>
<sequence>MSFVKRNTVISSRPGRVVPQAKEATPEKLPPPPGIRPSPLDGRPTTSTGTASLDQLLGGYGGLPLGTCLLVEEQGTTDFSGVLLRYYAAEGLVQGHQVHLVGYPPEWRRHLPGVAQPDSKSKSSQPAPAPPEEKMKIAWRYEALGNSAIPGNSGSRSDANQNPFCHSFDLSKRLEPAACKGALHPTPSTGPPTFDPRGQIKGSPFKAIIQHLQRKLEASPPREIHRVVVPNLLLPTLYAPQCSHPSEVLVFIRALKALLNKYREKLTVMITLQTSIYPRNTGLVRWIERFCDGVVELIPLPATPGAAPPPSSSSGEKPEQPQGLFHLYKVPIYSARGGGVPRELRSFSLSMTKGLNIKPYSLPPMLEDEEEKKEKKPPGSKPKDGIDF</sequence>
<evidence type="ECO:0000256" key="1">
    <source>
        <dbReference type="ARBA" id="ARBA00004123"/>
    </source>
</evidence>
<dbReference type="PANTHER" id="PTHR12896:SF1">
    <property type="entry name" value="ELONGATOR COMPLEX PROTEIN 4"/>
    <property type="match status" value="1"/>
</dbReference>
<evidence type="ECO:0000256" key="2">
    <source>
        <dbReference type="ARBA" id="ARBA00004496"/>
    </source>
</evidence>
<reference evidence="10" key="1">
    <citation type="journal article" date="2023" name="Mol. Phylogenet. Evol.">
        <title>Genome-scale phylogeny and comparative genomics of the fungal order Sordariales.</title>
        <authorList>
            <person name="Hensen N."/>
            <person name="Bonometti L."/>
            <person name="Westerberg I."/>
            <person name="Brannstrom I.O."/>
            <person name="Guillou S."/>
            <person name="Cros-Aarteil S."/>
            <person name="Calhoun S."/>
            <person name="Haridas S."/>
            <person name="Kuo A."/>
            <person name="Mondo S."/>
            <person name="Pangilinan J."/>
            <person name="Riley R."/>
            <person name="LaButti K."/>
            <person name="Andreopoulos B."/>
            <person name="Lipzen A."/>
            <person name="Chen C."/>
            <person name="Yan M."/>
            <person name="Daum C."/>
            <person name="Ng V."/>
            <person name="Clum A."/>
            <person name="Steindorff A."/>
            <person name="Ohm R.A."/>
            <person name="Martin F."/>
            <person name="Silar P."/>
            <person name="Natvig D.O."/>
            <person name="Lalanne C."/>
            <person name="Gautier V."/>
            <person name="Ament-Velasquez S.L."/>
            <person name="Kruys A."/>
            <person name="Hutchinson M.I."/>
            <person name="Powell A.J."/>
            <person name="Barry K."/>
            <person name="Miller A.N."/>
            <person name="Grigoriev I.V."/>
            <person name="Debuchy R."/>
            <person name="Gladieux P."/>
            <person name="Hiltunen Thoren M."/>
            <person name="Johannesson H."/>
        </authorList>
    </citation>
    <scope>NUCLEOTIDE SEQUENCE</scope>
    <source>
        <strain evidence="10">CBS 990.96</strain>
    </source>
</reference>
<dbReference type="PANTHER" id="PTHR12896">
    <property type="entry name" value="PAX6 NEIGHBOR PROTEIN PAXNEB"/>
    <property type="match status" value="1"/>
</dbReference>
<evidence type="ECO:0000256" key="9">
    <source>
        <dbReference type="SAM" id="MobiDB-lite"/>
    </source>
</evidence>
<evidence type="ECO:0000256" key="6">
    <source>
        <dbReference type="ARBA" id="ARBA00022490"/>
    </source>
</evidence>
<reference evidence="10" key="2">
    <citation type="submission" date="2023-05" db="EMBL/GenBank/DDBJ databases">
        <authorList>
            <consortium name="Lawrence Berkeley National Laboratory"/>
            <person name="Steindorff A."/>
            <person name="Hensen N."/>
            <person name="Bonometti L."/>
            <person name="Westerberg I."/>
            <person name="Brannstrom I.O."/>
            <person name="Guillou S."/>
            <person name="Cros-Aarteil S."/>
            <person name="Calhoun S."/>
            <person name="Haridas S."/>
            <person name="Kuo A."/>
            <person name="Mondo S."/>
            <person name="Pangilinan J."/>
            <person name="Riley R."/>
            <person name="Labutti K."/>
            <person name="Andreopoulos B."/>
            <person name="Lipzen A."/>
            <person name="Chen C."/>
            <person name="Yanf M."/>
            <person name="Daum C."/>
            <person name="Ng V."/>
            <person name="Clum A."/>
            <person name="Ohm R."/>
            <person name="Martin F."/>
            <person name="Silar P."/>
            <person name="Natvig D."/>
            <person name="Lalanne C."/>
            <person name="Gautier V."/>
            <person name="Ament-Velasquez S.L."/>
            <person name="Kruys A."/>
            <person name="Hutchinson M.I."/>
            <person name="Powell A.J."/>
            <person name="Barry K."/>
            <person name="Miller A.N."/>
            <person name="Grigoriev I.V."/>
            <person name="Debuchy R."/>
            <person name="Gladieux P."/>
            <person name="Thoren M.H."/>
            <person name="Johannesson H."/>
        </authorList>
    </citation>
    <scope>NUCLEOTIDE SEQUENCE</scope>
    <source>
        <strain evidence="10">CBS 990.96</strain>
    </source>
</reference>
<dbReference type="GO" id="GO:0005737">
    <property type="term" value="C:cytoplasm"/>
    <property type="evidence" value="ECO:0007669"/>
    <property type="project" value="UniProtKB-SubCell"/>
</dbReference>
<evidence type="ECO:0000256" key="4">
    <source>
        <dbReference type="ARBA" id="ARBA00007573"/>
    </source>
</evidence>
<dbReference type="Proteomes" id="UP001301958">
    <property type="component" value="Unassembled WGS sequence"/>
</dbReference>
<feature type="region of interest" description="Disordered" evidence="9">
    <location>
        <begin position="111"/>
        <end position="132"/>
    </location>
</feature>
<evidence type="ECO:0000256" key="8">
    <source>
        <dbReference type="ARBA" id="ARBA00023242"/>
    </source>
</evidence>
<gene>
    <name evidence="10" type="ORF">QBC38DRAFT_470373</name>
</gene>
<feature type="region of interest" description="Disordered" evidence="9">
    <location>
        <begin position="180"/>
        <end position="200"/>
    </location>
</feature>
<dbReference type="Gene3D" id="3.40.50.300">
    <property type="entry name" value="P-loop containing nucleotide triphosphate hydrolases"/>
    <property type="match status" value="1"/>
</dbReference>
<feature type="region of interest" description="Disordered" evidence="9">
    <location>
        <begin position="1"/>
        <end position="53"/>
    </location>
</feature>
<evidence type="ECO:0000256" key="3">
    <source>
        <dbReference type="ARBA" id="ARBA00005043"/>
    </source>
</evidence>